<evidence type="ECO:0000256" key="11">
    <source>
        <dbReference type="ARBA" id="ARBA00023136"/>
    </source>
</evidence>
<dbReference type="AlphaFoldDB" id="A0A9D2T1Y1"/>
<accession>A0A9D2T1Y1</accession>
<dbReference type="Pfam" id="PF00005">
    <property type="entry name" value="ABC_tran"/>
    <property type="match status" value="1"/>
</dbReference>
<evidence type="ECO:0000256" key="5">
    <source>
        <dbReference type="ARBA" id="ARBA00022596"/>
    </source>
</evidence>
<feature type="domain" description="ABC transporter" evidence="16">
    <location>
        <begin position="6"/>
        <end position="236"/>
    </location>
</feature>
<keyword evidence="4" id="KW-1003">Cell membrane</keyword>
<dbReference type="GO" id="GO:0015413">
    <property type="term" value="F:ABC-type nickel transporter activity"/>
    <property type="evidence" value="ECO:0007669"/>
    <property type="project" value="UniProtKB-EC"/>
</dbReference>
<dbReference type="GO" id="GO:0016887">
    <property type="term" value="F:ATP hydrolysis activity"/>
    <property type="evidence" value="ECO:0007669"/>
    <property type="project" value="InterPro"/>
</dbReference>
<reference evidence="17" key="2">
    <citation type="submission" date="2021-04" db="EMBL/GenBank/DDBJ databases">
        <authorList>
            <person name="Gilroy R."/>
        </authorList>
    </citation>
    <scope>NUCLEOTIDE SEQUENCE</scope>
    <source>
        <strain evidence="17">CHK165-2605</strain>
    </source>
</reference>
<dbReference type="InterPro" id="IPR003593">
    <property type="entry name" value="AAA+_ATPase"/>
</dbReference>
<keyword evidence="11" id="KW-0472">Membrane</keyword>
<comment type="subunit">
    <text evidence="12">The complex is composed of two ATP-binding proteins (NikD and NikE), two transmembrane proteins (NikB and NikC) and a solute-binding protein (NikA).</text>
</comment>
<evidence type="ECO:0000256" key="7">
    <source>
        <dbReference type="ARBA" id="ARBA00022840"/>
    </source>
</evidence>
<keyword evidence="3" id="KW-0813">Transport</keyword>
<keyword evidence="7 17" id="KW-0067">ATP-binding</keyword>
<evidence type="ECO:0000256" key="10">
    <source>
        <dbReference type="ARBA" id="ARBA00023112"/>
    </source>
</evidence>
<evidence type="ECO:0000313" key="18">
    <source>
        <dbReference type="Proteomes" id="UP000823895"/>
    </source>
</evidence>
<comment type="similarity">
    <text evidence="2">Belongs to the ABC transporter superfamily.</text>
</comment>
<comment type="subcellular location">
    <subcellularLocation>
        <location evidence="1">Cell membrane</location>
        <topology evidence="1">Peripheral membrane protein</topology>
    </subcellularLocation>
</comment>
<sequence>MSVLDVRNLSVQYLTENGASEIVKDISFKVEKGEIAGLVGESGSGKSTAMLAVMGLLGNHAEIRAERIAVSGEKPVPGHNVAMIFQDSLSSLNPSVKIGRQIRETVQTRRKCSSKEATARAEELLDMVGIRNPALRMRQYPFELSGGMRQRVVLAITLACEPELIIADEPTTALDALVQAQILLLLKRIVRETGTSMLLVSHDMGVTAAMCSRVYVMHNGRIVEHGTAEDIFYSPV</sequence>
<proteinExistence type="inferred from homology"/>
<dbReference type="PROSITE" id="PS00211">
    <property type="entry name" value="ABC_TRANSPORTER_1"/>
    <property type="match status" value="1"/>
</dbReference>
<evidence type="ECO:0000256" key="1">
    <source>
        <dbReference type="ARBA" id="ARBA00004202"/>
    </source>
</evidence>
<dbReference type="InterPro" id="IPR017871">
    <property type="entry name" value="ABC_transporter-like_CS"/>
</dbReference>
<keyword evidence="6" id="KW-0547">Nucleotide-binding</keyword>
<evidence type="ECO:0000256" key="2">
    <source>
        <dbReference type="ARBA" id="ARBA00005417"/>
    </source>
</evidence>
<dbReference type="PROSITE" id="PS50893">
    <property type="entry name" value="ABC_TRANSPORTER_2"/>
    <property type="match status" value="1"/>
</dbReference>
<evidence type="ECO:0000256" key="13">
    <source>
        <dbReference type="ARBA" id="ARBA00039098"/>
    </source>
</evidence>
<dbReference type="Proteomes" id="UP000823895">
    <property type="component" value="Unassembled WGS sequence"/>
</dbReference>
<evidence type="ECO:0000256" key="9">
    <source>
        <dbReference type="ARBA" id="ARBA00023065"/>
    </source>
</evidence>
<comment type="catalytic activity">
    <reaction evidence="15">
        <text>Ni(2+)(out) + ATP + H2O = Ni(2+)(in) + ADP + phosphate + H(+)</text>
        <dbReference type="Rhea" id="RHEA:15557"/>
        <dbReference type="ChEBI" id="CHEBI:15377"/>
        <dbReference type="ChEBI" id="CHEBI:15378"/>
        <dbReference type="ChEBI" id="CHEBI:30616"/>
        <dbReference type="ChEBI" id="CHEBI:43474"/>
        <dbReference type="ChEBI" id="CHEBI:49786"/>
        <dbReference type="ChEBI" id="CHEBI:456216"/>
        <dbReference type="EC" id="7.2.2.11"/>
    </reaction>
    <physiologicalReaction direction="left-to-right" evidence="15">
        <dbReference type="Rhea" id="RHEA:15558"/>
    </physiologicalReaction>
</comment>
<evidence type="ECO:0000256" key="6">
    <source>
        <dbReference type="ARBA" id="ARBA00022741"/>
    </source>
</evidence>
<dbReference type="InterPro" id="IPR050388">
    <property type="entry name" value="ABC_Ni/Peptide_Import"/>
</dbReference>
<dbReference type="GO" id="GO:0005886">
    <property type="term" value="C:plasma membrane"/>
    <property type="evidence" value="ECO:0007669"/>
    <property type="project" value="UniProtKB-SubCell"/>
</dbReference>
<dbReference type="CDD" id="cd03257">
    <property type="entry name" value="ABC_NikE_OppD_transporters"/>
    <property type="match status" value="1"/>
</dbReference>
<keyword evidence="10" id="KW-0921">Nickel transport</keyword>
<keyword evidence="5" id="KW-0533">Nickel</keyword>
<dbReference type="SMART" id="SM00382">
    <property type="entry name" value="AAA"/>
    <property type="match status" value="1"/>
</dbReference>
<evidence type="ECO:0000256" key="4">
    <source>
        <dbReference type="ARBA" id="ARBA00022475"/>
    </source>
</evidence>
<dbReference type="SUPFAM" id="SSF52540">
    <property type="entry name" value="P-loop containing nucleoside triphosphate hydrolases"/>
    <property type="match status" value="1"/>
</dbReference>
<evidence type="ECO:0000256" key="3">
    <source>
        <dbReference type="ARBA" id="ARBA00022448"/>
    </source>
</evidence>
<evidence type="ECO:0000259" key="16">
    <source>
        <dbReference type="PROSITE" id="PS50893"/>
    </source>
</evidence>
<keyword evidence="9" id="KW-0406">Ion transport</keyword>
<dbReference type="GO" id="GO:0005524">
    <property type="term" value="F:ATP binding"/>
    <property type="evidence" value="ECO:0007669"/>
    <property type="project" value="UniProtKB-KW"/>
</dbReference>
<gene>
    <name evidence="17" type="ORF">H9756_00300</name>
</gene>
<evidence type="ECO:0000256" key="14">
    <source>
        <dbReference type="ARBA" id="ARBA00044143"/>
    </source>
</evidence>
<evidence type="ECO:0000256" key="8">
    <source>
        <dbReference type="ARBA" id="ARBA00022967"/>
    </source>
</evidence>
<reference evidence="17" key="1">
    <citation type="journal article" date="2021" name="PeerJ">
        <title>Extensive microbial diversity within the chicken gut microbiome revealed by metagenomics and culture.</title>
        <authorList>
            <person name="Gilroy R."/>
            <person name="Ravi A."/>
            <person name="Getino M."/>
            <person name="Pursley I."/>
            <person name="Horton D.L."/>
            <person name="Alikhan N.F."/>
            <person name="Baker D."/>
            <person name="Gharbi K."/>
            <person name="Hall N."/>
            <person name="Watson M."/>
            <person name="Adriaenssens E.M."/>
            <person name="Foster-Nyarko E."/>
            <person name="Jarju S."/>
            <person name="Secka A."/>
            <person name="Antonio M."/>
            <person name="Oren A."/>
            <person name="Chaudhuri R.R."/>
            <person name="La Ragione R."/>
            <person name="Hildebrand F."/>
            <person name="Pallen M.J."/>
        </authorList>
    </citation>
    <scope>NUCLEOTIDE SEQUENCE</scope>
    <source>
        <strain evidence="17">CHK165-2605</strain>
    </source>
</reference>
<dbReference type="EMBL" id="DWWI01000007">
    <property type="protein sequence ID" value="HJC42120.1"/>
    <property type="molecule type" value="Genomic_DNA"/>
</dbReference>
<feature type="non-terminal residue" evidence="17">
    <location>
        <position position="236"/>
    </location>
</feature>
<keyword evidence="8" id="KW-1278">Translocase</keyword>
<dbReference type="InterPro" id="IPR027417">
    <property type="entry name" value="P-loop_NTPase"/>
</dbReference>
<dbReference type="InterPro" id="IPR003439">
    <property type="entry name" value="ABC_transporter-like_ATP-bd"/>
</dbReference>
<evidence type="ECO:0000256" key="15">
    <source>
        <dbReference type="ARBA" id="ARBA00048610"/>
    </source>
</evidence>
<protein>
    <recommendedName>
        <fullName evidence="14">Nickel import system ATP-binding protein NikD</fullName>
        <ecNumber evidence="13">7.2.2.11</ecNumber>
    </recommendedName>
</protein>
<dbReference type="Gene3D" id="3.40.50.300">
    <property type="entry name" value="P-loop containing nucleotide triphosphate hydrolases"/>
    <property type="match status" value="1"/>
</dbReference>
<dbReference type="PANTHER" id="PTHR43297">
    <property type="entry name" value="OLIGOPEPTIDE TRANSPORT ATP-BINDING PROTEIN APPD"/>
    <property type="match status" value="1"/>
</dbReference>
<comment type="caution">
    <text evidence="17">The sequence shown here is derived from an EMBL/GenBank/DDBJ whole genome shotgun (WGS) entry which is preliminary data.</text>
</comment>
<evidence type="ECO:0000313" key="17">
    <source>
        <dbReference type="EMBL" id="HJC42120.1"/>
    </source>
</evidence>
<name>A0A9D2T1Y1_9FIRM</name>
<dbReference type="PANTHER" id="PTHR43297:SF13">
    <property type="entry name" value="NICKEL ABC TRANSPORTER, ATP-BINDING PROTEIN"/>
    <property type="match status" value="1"/>
</dbReference>
<dbReference type="EC" id="7.2.2.11" evidence="13"/>
<evidence type="ECO:0000256" key="12">
    <source>
        <dbReference type="ARBA" id="ARBA00038669"/>
    </source>
</evidence>
<organism evidence="17 18">
    <name type="scientific">Candidatus Mediterraneibacter gallistercoris</name>
    <dbReference type="NCBI Taxonomy" id="2838671"/>
    <lineage>
        <taxon>Bacteria</taxon>
        <taxon>Bacillati</taxon>
        <taxon>Bacillota</taxon>
        <taxon>Clostridia</taxon>
        <taxon>Lachnospirales</taxon>
        <taxon>Lachnospiraceae</taxon>
        <taxon>Mediterraneibacter</taxon>
    </lineage>
</organism>